<gene>
    <name evidence="7" type="ORF">OSB1V03_LOCUS21577</name>
</gene>
<feature type="compositionally biased region" description="Polar residues" evidence="6">
    <location>
        <begin position="45"/>
        <end position="64"/>
    </location>
</feature>
<evidence type="ECO:0000313" key="8">
    <source>
        <dbReference type="Proteomes" id="UP000759131"/>
    </source>
</evidence>
<sequence>MNWFPKERNYKTELLGKYCTAKEATDHPLKPLVVNQTETKRLKVDNSSAVTKTNDAKPTNTSWNGLDPLSMALSLQNTTESNSLDSSLEMDKNAKSSSKDNQTTADFIGEDFEDWSSTKTSILNKYTTSERLSIKTSFLMVGASGSAISGSTSVVRSSANTSVADKVRHRLEQLDDFEE</sequence>
<name>A0A7R9LW26_9ACAR</name>
<feature type="region of interest" description="Disordered" evidence="6">
    <location>
        <begin position="44"/>
        <end position="65"/>
    </location>
</feature>
<accession>A0A7R9LW26</accession>
<evidence type="ECO:0000313" key="7">
    <source>
        <dbReference type="EMBL" id="CAD7647703.1"/>
    </source>
</evidence>
<comment type="similarity">
    <text evidence="2">Belongs to the VPS35L family.</text>
</comment>
<protein>
    <submittedName>
        <fullName evidence="7">Uncharacterized protein</fullName>
    </submittedName>
</protein>
<dbReference type="EMBL" id="CAJPIZ010040815">
    <property type="protein sequence ID" value="CAG2121631.1"/>
    <property type="molecule type" value="Genomic_DNA"/>
</dbReference>
<proteinExistence type="inferred from homology"/>
<comment type="subcellular location">
    <subcellularLocation>
        <location evidence="1">Endosome</location>
    </subcellularLocation>
</comment>
<keyword evidence="4" id="KW-0967">Endosome</keyword>
<dbReference type="PANTHER" id="PTHR13673:SF0">
    <property type="entry name" value="VPS35 ENDOSOMAL PROTEIN-SORTING FACTOR-LIKE"/>
    <property type="match status" value="1"/>
</dbReference>
<keyword evidence="5" id="KW-0653">Protein transport</keyword>
<evidence type="ECO:0000256" key="1">
    <source>
        <dbReference type="ARBA" id="ARBA00004177"/>
    </source>
</evidence>
<dbReference type="InterPro" id="IPR029705">
    <property type="entry name" value="VPS35L"/>
</dbReference>
<dbReference type="Proteomes" id="UP000759131">
    <property type="component" value="Unassembled WGS sequence"/>
</dbReference>
<dbReference type="GO" id="GO:0032456">
    <property type="term" value="P:endocytic recycling"/>
    <property type="evidence" value="ECO:0007669"/>
    <property type="project" value="InterPro"/>
</dbReference>
<dbReference type="EMBL" id="OC895390">
    <property type="protein sequence ID" value="CAD7647703.1"/>
    <property type="molecule type" value="Genomic_DNA"/>
</dbReference>
<feature type="non-terminal residue" evidence="7">
    <location>
        <position position="179"/>
    </location>
</feature>
<organism evidence="7">
    <name type="scientific">Medioppia subpectinata</name>
    <dbReference type="NCBI Taxonomy" id="1979941"/>
    <lineage>
        <taxon>Eukaryota</taxon>
        <taxon>Metazoa</taxon>
        <taxon>Ecdysozoa</taxon>
        <taxon>Arthropoda</taxon>
        <taxon>Chelicerata</taxon>
        <taxon>Arachnida</taxon>
        <taxon>Acari</taxon>
        <taxon>Acariformes</taxon>
        <taxon>Sarcoptiformes</taxon>
        <taxon>Oribatida</taxon>
        <taxon>Brachypylina</taxon>
        <taxon>Oppioidea</taxon>
        <taxon>Oppiidae</taxon>
        <taxon>Medioppia</taxon>
    </lineage>
</organism>
<dbReference type="PANTHER" id="PTHR13673">
    <property type="entry name" value="ESOPHAGEAL CANCER ASSOCIATED PROTEIN"/>
    <property type="match status" value="1"/>
</dbReference>
<feature type="region of interest" description="Disordered" evidence="6">
    <location>
        <begin position="78"/>
        <end position="102"/>
    </location>
</feature>
<dbReference type="AlphaFoldDB" id="A0A7R9LW26"/>
<dbReference type="GO" id="GO:0005768">
    <property type="term" value="C:endosome"/>
    <property type="evidence" value="ECO:0007669"/>
    <property type="project" value="UniProtKB-SubCell"/>
</dbReference>
<evidence type="ECO:0000256" key="5">
    <source>
        <dbReference type="ARBA" id="ARBA00022927"/>
    </source>
</evidence>
<keyword evidence="8" id="KW-1185">Reference proteome</keyword>
<dbReference type="OrthoDB" id="1734063at2759"/>
<reference evidence="7" key="1">
    <citation type="submission" date="2020-11" db="EMBL/GenBank/DDBJ databases">
        <authorList>
            <person name="Tran Van P."/>
        </authorList>
    </citation>
    <scope>NUCLEOTIDE SEQUENCE</scope>
</reference>
<dbReference type="GO" id="GO:0015031">
    <property type="term" value="P:protein transport"/>
    <property type="evidence" value="ECO:0007669"/>
    <property type="project" value="UniProtKB-KW"/>
</dbReference>
<evidence type="ECO:0000256" key="3">
    <source>
        <dbReference type="ARBA" id="ARBA00022448"/>
    </source>
</evidence>
<evidence type="ECO:0000256" key="6">
    <source>
        <dbReference type="SAM" id="MobiDB-lite"/>
    </source>
</evidence>
<feature type="compositionally biased region" description="Basic and acidic residues" evidence="6">
    <location>
        <begin position="89"/>
        <end position="98"/>
    </location>
</feature>
<evidence type="ECO:0000256" key="4">
    <source>
        <dbReference type="ARBA" id="ARBA00022753"/>
    </source>
</evidence>
<keyword evidence="3" id="KW-0813">Transport</keyword>
<evidence type="ECO:0000256" key="2">
    <source>
        <dbReference type="ARBA" id="ARBA00010704"/>
    </source>
</evidence>